<keyword evidence="2" id="KW-1185">Reference proteome</keyword>
<evidence type="ECO:0000313" key="1">
    <source>
        <dbReference type="EMBL" id="RYR48167.1"/>
    </source>
</evidence>
<dbReference type="EMBL" id="SDMP01000007">
    <property type="protein sequence ID" value="RYR48167.1"/>
    <property type="molecule type" value="Genomic_DNA"/>
</dbReference>
<proteinExistence type="predicted"/>
<accession>A0A445CB30</accession>
<reference evidence="1 2" key="1">
    <citation type="submission" date="2019-01" db="EMBL/GenBank/DDBJ databases">
        <title>Sequencing of cultivated peanut Arachis hypogaea provides insights into genome evolution and oil improvement.</title>
        <authorList>
            <person name="Chen X."/>
        </authorList>
    </citation>
    <scope>NUCLEOTIDE SEQUENCE [LARGE SCALE GENOMIC DNA]</scope>
    <source>
        <strain evidence="2">cv. Fuhuasheng</strain>
        <tissue evidence="1">Leaves</tissue>
    </source>
</reference>
<organism evidence="1 2">
    <name type="scientific">Arachis hypogaea</name>
    <name type="common">Peanut</name>
    <dbReference type="NCBI Taxonomy" id="3818"/>
    <lineage>
        <taxon>Eukaryota</taxon>
        <taxon>Viridiplantae</taxon>
        <taxon>Streptophyta</taxon>
        <taxon>Embryophyta</taxon>
        <taxon>Tracheophyta</taxon>
        <taxon>Spermatophyta</taxon>
        <taxon>Magnoliopsida</taxon>
        <taxon>eudicotyledons</taxon>
        <taxon>Gunneridae</taxon>
        <taxon>Pentapetalae</taxon>
        <taxon>rosids</taxon>
        <taxon>fabids</taxon>
        <taxon>Fabales</taxon>
        <taxon>Fabaceae</taxon>
        <taxon>Papilionoideae</taxon>
        <taxon>50 kb inversion clade</taxon>
        <taxon>dalbergioids sensu lato</taxon>
        <taxon>Dalbergieae</taxon>
        <taxon>Pterocarpus clade</taxon>
        <taxon>Arachis</taxon>
    </lineage>
</organism>
<dbReference type="Proteomes" id="UP000289738">
    <property type="component" value="Chromosome A07"/>
</dbReference>
<protein>
    <submittedName>
        <fullName evidence="1">Uncharacterized protein</fullName>
    </submittedName>
</protein>
<sequence>MIHFKNARSRCYVSLLESEVVKIATMGLAKIVRKVEILRKGKEKFKSEKKLKNKIFARKEKVSYVKMESSSEEFDVEFPKVDLAKLKKGPPYVCSFLQKITSMDKANDMKYLMCCLEINN</sequence>
<comment type="caution">
    <text evidence="1">The sequence shown here is derived from an EMBL/GenBank/DDBJ whole genome shotgun (WGS) entry which is preliminary data.</text>
</comment>
<dbReference type="AlphaFoldDB" id="A0A445CB30"/>
<evidence type="ECO:0000313" key="2">
    <source>
        <dbReference type="Proteomes" id="UP000289738"/>
    </source>
</evidence>
<gene>
    <name evidence="1" type="ORF">Ahy_A07g034164</name>
</gene>
<name>A0A445CB30_ARAHY</name>